<keyword evidence="7" id="KW-0449">Lipoprotein</keyword>
<evidence type="ECO:0000256" key="7">
    <source>
        <dbReference type="ARBA" id="ARBA00023288"/>
    </source>
</evidence>
<evidence type="ECO:0000256" key="3">
    <source>
        <dbReference type="ARBA" id="ARBA00022544"/>
    </source>
</evidence>
<feature type="domain" description="Spore germination GerAC-like C-terminal" evidence="8">
    <location>
        <begin position="199"/>
        <end position="356"/>
    </location>
</feature>
<evidence type="ECO:0000259" key="8">
    <source>
        <dbReference type="Pfam" id="PF05504"/>
    </source>
</evidence>
<evidence type="ECO:0000256" key="5">
    <source>
        <dbReference type="ARBA" id="ARBA00023136"/>
    </source>
</evidence>
<evidence type="ECO:0000256" key="4">
    <source>
        <dbReference type="ARBA" id="ARBA00022729"/>
    </source>
</evidence>
<dbReference type="EMBL" id="JAUSTU010000006">
    <property type="protein sequence ID" value="MDQ0155258.1"/>
    <property type="molecule type" value="Genomic_DNA"/>
</dbReference>
<keyword evidence="3" id="KW-0309">Germination</keyword>
<sequence>MTAIVRSIVIILLGVFLSGCVQKEILDDINLIECIGFDHSDEEDKINGTILFSIYQPDQPPKNTTINAKGRMKKTVLQDMQLHSTNPIVTGSMELVLFGKELATKNGVLDLVDPFQRDPGVGSGLNVALVDGEAKDLLEGEYGIKGNATFISDLIKNNIENEDLPKTNLQLFLKGFYSEGQTPFLPQLKQLSKDSIELNGIAFFRNGKIVETILPEQMFFFKLLVDKYSNGLHRVKIDGDEAAIRSIRSVHKFKLESRSPFEITVDIRVNGIINEFSGNRLTPKKIAELEQRFEDEITKECLKLISIFKDKEIDPIGFGHFVKTQDRNFDIDKWNEAQYQELIVKIHPKVKITEAGVIE</sequence>
<organism evidence="10 11">
    <name type="scientific">Anoxybacillus andreesenii</name>
    <dbReference type="NCBI Taxonomy" id="1325932"/>
    <lineage>
        <taxon>Bacteria</taxon>
        <taxon>Bacillati</taxon>
        <taxon>Bacillota</taxon>
        <taxon>Bacilli</taxon>
        <taxon>Bacillales</taxon>
        <taxon>Anoxybacillaceae</taxon>
        <taxon>Anoxybacillus</taxon>
    </lineage>
</organism>
<reference evidence="10 11" key="1">
    <citation type="submission" date="2023-07" db="EMBL/GenBank/DDBJ databases">
        <title>Genomic Encyclopedia of Type Strains, Phase IV (KMG-IV): sequencing the most valuable type-strain genomes for metagenomic binning, comparative biology and taxonomic classification.</title>
        <authorList>
            <person name="Goeker M."/>
        </authorList>
    </citation>
    <scope>NUCLEOTIDE SEQUENCE [LARGE SCALE GENOMIC DNA]</scope>
    <source>
        <strain evidence="10 11">DSM 23948</strain>
    </source>
</reference>
<keyword evidence="11" id="KW-1185">Reference proteome</keyword>
<dbReference type="InterPro" id="IPR057336">
    <property type="entry name" value="GerAC_N"/>
</dbReference>
<dbReference type="RefSeq" id="WP_307149833.1">
    <property type="nucleotide sequence ID" value="NZ_JAUSTU010000006.1"/>
</dbReference>
<accession>A0ABT9V2T7</accession>
<dbReference type="Pfam" id="PF25198">
    <property type="entry name" value="Spore_GerAC_N"/>
    <property type="match status" value="1"/>
</dbReference>
<dbReference type="InterPro" id="IPR008844">
    <property type="entry name" value="Spore_GerAC-like"/>
</dbReference>
<dbReference type="NCBIfam" id="TIGR02887">
    <property type="entry name" value="spore_ger_x_C"/>
    <property type="match status" value="1"/>
</dbReference>
<keyword evidence="6" id="KW-0564">Palmitate</keyword>
<dbReference type="InterPro" id="IPR046953">
    <property type="entry name" value="Spore_GerAC-like_C"/>
</dbReference>
<evidence type="ECO:0000256" key="1">
    <source>
        <dbReference type="ARBA" id="ARBA00004635"/>
    </source>
</evidence>
<evidence type="ECO:0000256" key="2">
    <source>
        <dbReference type="ARBA" id="ARBA00007886"/>
    </source>
</evidence>
<comment type="subcellular location">
    <subcellularLocation>
        <location evidence="1">Membrane</location>
        <topology evidence="1">Lipid-anchor</topology>
    </subcellularLocation>
</comment>
<evidence type="ECO:0000259" key="9">
    <source>
        <dbReference type="Pfam" id="PF25198"/>
    </source>
</evidence>
<evidence type="ECO:0000313" key="10">
    <source>
        <dbReference type="EMBL" id="MDQ0155258.1"/>
    </source>
</evidence>
<name>A0ABT9V2T7_9BACL</name>
<dbReference type="PROSITE" id="PS51257">
    <property type="entry name" value="PROKAR_LIPOPROTEIN"/>
    <property type="match status" value="1"/>
</dbReference>
<comment type="caution">
    <text evidence="10">The sequence shown here is derived from an EMBL/GenBank/DDBJ whole genome shotgun (WGS) entry which is preliminary data.</text>
</comment>
<keyword evidence="5" id="KW-0472">Membrane</keyword>
<evidence type="ECO:0000256" key="6">
    <source>
        <dbReference type="ARBA" id="ARBA00023139"/>
    </source>
</evidence>
<proteinExistence type="inferred from homology"/>
<dbReference type="PANTHER" id="PTHR35789:SF1">
    <property type="entry name" value="SPORE GERMINATION PROTEIN B3"/>
    <property type="match status" value="1"/>
</dbReference>
<feature type="domain" description="Spore germination protein N-terminal" evidence="9">
    <location>
        <begin position="23"/>
        <end position="189"/>
    </location>
</feature>
<dbReference type="Pfam" id="PF05504">
    <property type="entry name" value="Spore_GerAC"/>
    <property type="match status" value="1"/>
</dbReference>
<keyword evidence="4" id="KW-0732">Signal</keyword>
<evidence type="ECO:0000313" key="11">
    <source>
        <dbReference type="Proteomes" id="UP001231362"/>
    </source>
</evidence>
<dbReference type="PANTHER" id="PTHR35789">
    <property type="entry name" value="SPORE GERMINATION PROTEIN B3"/>
    <property type="match status" value="1"/>
</dbReference>
<dbReference type="Proteomes" id="UP001231362">
    <property type="component" value="Unassembled WGS sequence"/>
</dbReference>
<dbReference type="InterPro" id="IPR038501">
    <property type="entry name" value="Spore_GerAC_C_sf"/>
</dbReference>
<dbReference type="Gene3D" id="3.30.300.210">
    <property type="entry name" value="Nutrient germinant receptor protein C, domain 3"/>
    <property type="match status" value="1"/>
</dbReference>
<protein>
    <submittedName>
        <fullName evidence="10">Spore germination protein</fullName>
    </submittedName>
</protein>
<gene>
    <name evidence="10" type="ORF">J2S07_001563</name>
</gene>
<comment type="similarity">
    <text evidence="2">Belongs to the GerABKC lipoprotein family.</text>
</comment>